<protein>
    <submittedName>
        <fullName evidence="7">TetR family transcriptional regulator</fullName>
    </submittedName>
</protein>
<feature type="domain" description="HTH tetR-type" evidence="6">
    <location>
        <begin position="25"/>
        <end position="84"/>
    </location>
</feature>
<reference evidence="7 8" key="1">
    <citation type="submission" date="2018-03" db="EMBL/GenBank/DDBJ databases">
        <title>Genomic Encyclopedia of Archaeal and Bacterial Type Strains, Phase II (KMG-II): from individual species to whole genera.</title>
        <authorList>
            <person name="Goeker M."/>
        </authorList>
    </citation>
    <scope>NUCLEOTIDE SEQUENCE [LARGE SCALE GENOMIC DNA]</scope>
    <source>
        <strain evidence="7 8">DSM 100673</strain>
    </source>
</reference>
<evidence type="ECO:0000256" key="2">
    <source>
        <dbReference type="ARBA" id="ARBA00023125"/>
    </source>
</evidence>
<evidence type="ECO:0000256" key="5">
    <source>
        <dbReference type="SAM" id="MobiDB-lite"/>
    </source>
</evidence>
<keyword evidence="3" id="KW-0804">Transcription</keyword>
<dbReference type="InterPro" id="IPR001647">
    <property type="entry name" value="HTH_TetR"/>
</dbReference>
<feature type="DNA-binding region" description="H-T-H motif" evidence="4">
    <location>
        <begin position="47"/>
        <end position="66"/>
    </location>
</feature>
<keyword evidence="1" id="KW-0805">Transcription regulation</keyword>
<dbReference type="GO" id="GO:0003700">
    <property type="term" value="F:DNA-binding transcription factor activity"/>
    <property type="evidence" value="ECO:0007669"/>
    <property type="project" value="TreeGrafter"/>
</dbReference>
<dbReference type="EMBL" id="PYGJ01000006">
    <property type="protein sequence ID" value="PSL19362.1"/>
    <property type="molecule type" value="Genomic_DNA"/>
</dbReference>
<dbReference type="PROSITE" id="PS50977">
    <property type="entry name" value="HTH_TETR_2"/>
    <property type="match status" value="1"/>
</dbReference>
<evidence type="ECO:0000256" key="4">
    <source>
        <dbReference type="PROSITE-ProRule" id="PRU00335"/>
    </source>
</evidence>
<keyword evidence="8" id="KW-1185">Reference proteome</keyword>
<accession>A0A2P8FCE8</accession>
<dbReference type="PANTHER" id="PTHR30055:SF234">
    <property type="entry name" value="HTH-TYPE TRANSCRIPTIONAL REGULATOR BETI"/>
    <property type="match status" value="1"/>
</dbReference>
<proteinExistence type="predicted"/>
<evidence type="ECO:0000256" key="1">
    <source>
        <dbReference type="ARBA" id="ARBA00023015"/>
    </source>
</evidence>
<sequence>MRLPYHIDMNVPRQQSDPAPLKGARARTRKLMLTTARHMMQDGLSPSVSEVAEAAEVSRSTAYRYFPTKEAMVRAVVGETLGPILEWRSELTAADARVSDLIRFSFPRIVRNEATFKAALRVELEAGAAGSQADDNAPIRGHRMELIGRALEGVPPSVEKERLSQVLAVLFGVEALTVLNDICGLDGAQAEDVVVWAAEALTRVTLEDT</sequence>
<organism evidence="7 8">
    <name type="scientific">Shimia abyssi</name>
    <dbReference type="NCBI Taxonomy" id="1662395"/>
    <lineage>
        <taxon>Bacteria</taxon>
        <taxon>Pseudomonadati</taxon>
        <taxon>Pseudomonadota</taxon>
        <taxon>Alphaproteobacteria</taxon>
        <taxon>Rhodobacterales</taxon>
        <taxon>Roseobacteraceae</taxon>
    </lineage>
</organism>
<evidence type="ECO:0000313" key="7">
    <source>
        <dbReference type="EMBL" id="PSL19362.1"/>
    </source>
</evidence>
<dbReference type="GO" id="GO:0000976">
    <property type="term" value="F:transcription cis-regulatory region binding"/>
    <property type="evidence" value="ECO:0007669"/>
    <property type="project" value="TreeGrafter"/>
</dbReference>
<evidence type="ECO:0000259" key="6">
    <source>
        <dbReference type="PROSITE" id="PS50977"/>
    </source>
</evidence>
<dbReference type="InterPro" id="IPR009057">
    <property type="entry name" value="Homeodomain-like_sf"/>
</dbReference>
<keyword evidence="2 4" id="KW-0238">DNA-binding</keyword>
<evidence type="ECO:0000313" key="8">
    <source>
        <dbReference type="Proteomes" id="UP000240418"/>
    </source>
</evidence>
<dbReference type="PANTHER" id="PTHR30055">
    <property type="entry name" value="HTH-TYPE TRANSCRIPTIONAL REGULATOR RUTR"/>
    <property type="match status" value="1"/>
</dbReference>
<dbReference type="Gene3D" id="1.10.357.10">
    <property type="entry name" value="Tetracycline Repressor, domain 2"/>
    <property type="match status" value="1"/>
</dbReference>
<name>A0A2P8FCE8_9RHOB</name>
<evidence type="ECO:0000256" key="3">
    <source>
        <dbReference type="ARBA" id="ARBA00023163"/>
    </source>
</evidence>
<comment type="caution">
    <text evidence="7">The sequence shown here is derived from an EMBL/GenBank/DDBJ whole genome shotgun (WGS) entry which is preliminary data.</text>
</comment>
<dbReference type="Proteomes" id="UP000240418">
    <property type="component" value="Unassembled WGS sequence"/>
</dbReference>
<gene>
    <name evidence="7" type="ORF">CLV88_10674</name>
</gene>
<dbReference type="Pfam" id="PF00440">
    <property type="entry name" value="TetR_N"/>
    <property type="match status" value="1"/>
</dbReference>
<dbReference type="InterPro" id="IPR050109">
    <property type="entry name" value="HTH-type_TetR-like_transc_reg"/>
</dbReference>
<dbReference type="SUPFAM" id="SSF46689">
    <property type="entry name" value="Homeodomain-like"/>
    <property type="match status" value="1"/>
</dbReference>
<feature type="region of interest" description="Disordered" evidence="5">
    <location>
        <begin position="1"/>
        <end position="23"/>
    </location>
</feature>
<dbReference type="RefSeq" id="WP_207797051.1">
    <property type="nucleotide sequence ID" value="NZ_PYGJ01000006.1"/>
</dbReference>
<dbReference type="AlphaFoldDB" id="A0A2P8FCE8"/>